<feature type="region of interest" description="Disordered" evidence="2">
    <location>
        <begin position="451"/>
        <end position="471"/>
    </location>
</feature>
<feature type="coiled-coil region" evidence="1">
    <location>
        <begin position="690"/>
        <end position="738"/>
    </location>
</feature>
<reference evidence="3" key="1">
    <citation type="submission" date="2013-12" db="EMBL/GenBank/DDBJ databases">
        <title>The Genome Sequence of Aphanomyces invadans NJM9701.</title>
        <authorList>
            <consortium name="The Broad Institute Genomics Platform"/>
            <person name="Russ C."/>
            <person name="Tyler B."/>
            <person name="van West P."/>
            <person name="Dieguez-Uribeondo J."/>
            <person name="Young S.K."/>
            <person name="Zeng Q."/>
            <person name="Gargeya S."/>
            <person name="Fitzgerald M."/>
            <person name="Abouelleil A."/>
            <person name="Alvarado L."/>
            <person name="Chapman S.B."/>
            <person name="Gainer-Dewar J."/>
            <person name="Goldberg J."/>
            <person name="Griggs A."/>
            <person name="Gujja S."/>
            <person name="Hansen M."/>
            <person name="Howarth C."/>
            <person name="Imamovic A."/>
            <person name="Ireland A."/>
            <person name="Larimer J."/>
            <person name="McCowan C."/>
            <person name="Murphy C."/>
            <person name="Pearson M."/>
            <person name="Poon T.W."/>
            <person name="Priest M."/>
            <person name="Roberts A."/>
            <person name="Saif S."/>
            <person name="Shea T."/>
            <person name="Sykes S."/>
            <person name="Wortman J."/>
            <person name="Nusbaum C."/>
            <person name="Birren B."/>
        </authorList>
    </citation>
    <scope>NUCLEOTIDE SEQUENCE [LARGE SCALE GENOMIC DNA]</scope>
    <source>
        <strain evidence="3">NJM9701</strain>
    </source>
</reference>
<protein>
    <submittedName>
        <fullName evidence="3">Uncharacterized protein</fullName>
    </submittedName>
</protein>
<keyword evidence="1" id="KW-0175">Coiled coil</keyword>
<feature type="region of interest" description="Disordered" evidence="2">
    <location>
        <begin position="361"/>
        <end position="410"/>
    </location>
</feature>
<feature type="coiled-coil region" evidence="1">
    <location>
        <begin position="1692"/>
        <end position="1794"/>
    </location>
</feature>
<sequence>MSNSPPPTVLRGWEWTQHALWREDVKCNVRMVDTVFFDQQTNRPSRWLFASKHGTISKKKDDHLTYDSIRDRFLRLSAHPQNTNKFVAYCLYRNGNRKLLNAAQFDDLINALDAPRASSKAPSILGFQGYVVGRTDPPITLVATVKSGQCVVVAVHQHTGEGIDHVVSLRLRKEVEQATTDITQFLRQAAHVAVVKLTAEFVEADENVLWLVHVPNAAVQSDDVDNAGAELQQSQSLPSLKLASDGAPKCRGDFCSVPTTALPGLFPLSPPSPPVLDDTRERSKIGNHHVLLGRLGMKYLQVGPPSGGDIAVEWAAMDSTQRAELGRSNPGTFYKQVHVCPNCNRVYTHLQALRETQFRHRSVDGIDNDREDDQQRPPSSKRVGKARKARPAGFPAKGGPPLMGNNNIKPSEDLMRFMGMTAHNPLATAPTLDSLQDQQHEAAFLAELAKHSTPQEGSPRNSPPEDEVDNVPLPAIAKEPLTRSFTKKSSKKDHRSNHQPVLAQFEHEWNQVDHANRSLMQENQALRDRLHQIETQMTSESRRLKQELTTALESNTVLEKQSKQLGKRIASMQKEFADAMAEKDDMVRRQLVEADQRYNQQLLERLANTGNGSGAAAMGPSTRDKGGDQLSLIETIEHLTGQLEKEQRDHELDAHKMQAQHQDDVARIYDRHKMETEALRISVRQGVDAIDELKTQLFALQNQLQVAHSQNKQAKATLHDVQHQKIDLEEQVVTLEKKLQASVSSADARAAAATDQASLEKLQHKIDYLKAQLASEIRCKEELGSNVATLTVNIDALKKDRKKILVEADDSHRKMLERVEERHQQELDMVNSQNASLQSKIVQLQANVTDLVGDLSAARNKEENAKLTTEKLAQEAVRLNSRIAELELQNEELQESINGTKSSMDDAARANLEATLRRLTHERQYLKNQMDGECRVKEEAEAKCKELQAQLTEAQNAWKQEVTTVKLAAKDREQALQSQLAKGEDTNLVVQGELTSAKHQLNEAKLALFKTREQAHNDQTALESCRSDLAHMKANLICAKEELVKERERSRVASDRQTKAIATIKASLIQLEADKGQAIAAIQAELQATVTKLATAQASIVQLEDAAVLQANAHRRALALHSVVNSTAARDTLRLHKRWWKWVAHWQALRALQTQGVKVAETLKAREAKWHERLEATCDDLNKKSQLEKEMAVAELTNLHAAALYEARSHLEQQHADAMSALEAHLRTQSDNAIRELTAQHSEEIDSLEAQHAHTIQLLQEAAQSNEARAEAALADLKQSSDQRERQLRAESSTLLTQSMREMEMAHQNELQRLHNEAHDKFLLVEKLKRDELTAVVAAADATCLEQLRQADERQRMAASDRDSSWIVQCRARVAFECDKLAAAHREAVQSLKAHHSHEVTELIEQWTNRLEEERTAHSNALHELRQVLEGKVAAEVEACRRDMLEQKGTAVLTTTAKWQRALADTNARLEVEKKVAYDKGVADREAEWQRAALLIKEAQKEEMSQLERDSREALRACEEKFQLSLTTKTAQLQKACNDSIAAQEAAAQVALNEAVARTRETVERETTRIVEDAWREKMLAQRVELEDALLKACHEAEARALQLSLEKHQAAFAQWERSKAADLATMQASLQEQFAQHTYESLEQHRREKETAMQAISDEWAVKLATEVERLRTEANVRMQAEIHACAEASAKQHEGQMALVQEESEKLIEKVESAMTQLKRQKESIEQELKSVQQALEEAEDASFDLQEELTALKKLHVFHHVMLLNSGMRKIQHLEDEIDSKDMEARAHVAEWQQKFEATTRDMNERLDRAQAANTKLELVYGNVYDTLVNYKRDELVAHRSASNVVTSELGVLQAQIAEVIKTKSDGENDVQSALTELGTLEEEIGSIQLMKEGHVNQAQVARKRRLHHEMEAMLETIETKRTRVRSIEAKQQELQGLHKLKEDEMKGLERQLVQILVEQQKQLLGLVTAVKATSSSGDRDNNGPA</sequence>
<dbReference type="RefSeq" id="XP_008866218.1">
    <property type="nucleotide sequence ID" value="XM_008867996.1"/>
</dbReference>
<evidence type="ECO:0000256" key="2">
    <source>
        <dbReference type="SAM" id="MobiDB-lite"/>
    </source>
</evidence>
<gene>
    <name evidence="3" type="ORF">H310_03919</name>
</gene>
<dbReference type="Gene3D" id="1.20.5.1160">
    <property type="entry name" value="Vasodilator-stimulated phosphoprotein"/>
    <property type="match status" value="1"/>
</dbReference>
<evidence type="ECO:0000256" key="1">
    <source>
        <dbReference type="SAM" id="Coils"/>
    </source>
</evidence>
<feature type="coiled-coil region" evidence="1">
    <location>
        <begin position="780"/>
        <end position="957"/>
    </location>
</feature>
<name>A0A024UES4_9STRA</name>
<dbReference type="eggNOG" id="ENOG502QTF4">
    <property type="taxonomic scope" value="Eukaryota"/>
</dbReference>
<feature type="coiled-coil region" evidence="1">
    <location>
        <begin position="1935"/>
        <end position="1962"/>
    </location>
</feature>
<dbReference type="STRING" id="157072.A0A024UES4"/>
<evidence type="ECO:0000313" key="3">
    <source>
        <dbReference type="EMBL" id="ETW04779.1"/>
    </source>
</evidence>
<dbReference type="EMBL" id="KI913957">
    <property type="protein sequence ID" value="ETW04779.1"/>
    <property type="molecule type" value="Genomic_DNA"/>
</dbReference>
<organism evidence="3">
    <name type="scientific">Aphanomyces invadans</name>
    <dbReference type="NCBI Taxonomy" id="157072"/>
    <lineage>
        <taxon>Eukaryota</taxon>
        <taxon>Sar</taxon>
        <taxon>Stramenopiles</taxon>
        <taxon>Oomycota</taxon>
        <taxon>Saprolegniomycetes</taxon>
        <taxon>Saprolegniales</taxon>
        <taxon>Verrucalvaceae</taxon>
        <taxon>Aphanomyces</taxon>
    </lineage>
</organism>
<dbReference type="GeneID" id="20080969"/>
<dbReference type="VEuPathDB" id="FungiDB:H310_03919"/>
<accession>A0A024UES4</accession>
<proteinExistence type="predicted"/>
<feature type="coiled-coil region" evidence="1">
    <location>
        <begin position="516"/>
        <end position="589"/>
    </location>
</feature>
<dbReference type="OrthoDB" id="77418at2759"/>